<keyword evidence="1" id="KW-0812">Transmembrane</keyword>
<dbReference type="EMBL" id="CADCUM010000101">
    <property type="protein sequence ID" value="CAA9395251.1"/>
    <property type="molecule type" value="Genomic_DNA"/>
</dbReference>
<feature type="transmembrane region" description="Helical" evidence="1">
    <location>
        <begin position="220"/>
        <end position="242"/>
    </location>
</feature>
<keyword evidence="1" id="KW-0472">Membrane</keyword>
<sequence length="344" mass="37028">MSGVPEAHSRLPVRDAEGADRFEVFVVSAVASIALTRIYLELANYPQVGGGGLHLAHLLWGGLGMLAAILVMLLFLSRTAGYVAAAVGGIGFGLWIDEVGKFVTGDNNYFYEPVAAIIYGTFVVMCLVVRLLVHRYPLSRRELVVNAVELLKESAAHDMDEAERDRALDLLRRADQDNDVVRLLTEALERVPPQPPTRSRVARAYGRTRRLLVGVPRAELVGRASSLIFVLFVVGSAVPPAWLVATGGSARDLVYLAFAVTAVVPALVAVVLSARSQRREALRWFEGALLLDLLVVQFFQLLEAQFVGYVAVLLNVALIGLARALAASLPAPVAPLGSVAASRT</sequence>
<accession>A0A6J4NVW3</accession>
<proteinExistence type="predicted"/>
<organism evidence="2">
    <name type="scientific">uncultured Nocardioides sp</name>
    <dbReference type="NCBI Taxonomy" id="198441"/>
    <lineage>
        <taxon>Bacteria</taxon>
        <taxon>Bacillati</taxon>
        <taxon>Actinomycetota</taxon>
        <taxon>Actinomycetes</taxon>
        <taxon>Propionibacteriales</taxon>
        <taxon>Nocardioidaceae</taxon>
        <taxon>Nocardioides</taxon>
        <taxon>environmental samples</taxon>
    </lineage>
</organism>
<name>A0A6J4NVW3_9ACTN</name>
<feature type="transmembrane region" description="Helical" evidence="1">
    <location>
        <begin position="254"/>
        <end position="274"/>
    </location>
</feature>
<reference evidence="2" key="1">
    <citation type="submission" date="2020-02" db="EMBL/GenBank/DDBJ databases">
        <authorList>
            <person name="Meier V. D."/>
        </authorList>
    </citation>
    <scope>NUCLEOTIDE SEQUENCE</scope>
    <source>
        <strain evidence="2">AVDCRST_MAG32</strain>
    </source>
</reference>
<keyword evidence="1" id="KW-1133">Transmembrane helix</keyword>
<feature type="transmembrane region" description="Helical" evidence="1">
    <location>
        <begin position="306"/>
        <end position="326"/>
    </location>
</feature>
<feature type="transmembrane region" description="Helical" evidence="1">
    <location>
        <begin position="21"/>
        <end position="40"/>
    </location>
</feature>
<gene>
    <name evidence="2" type="ORF">AVDCRST_MAG32-2589</name>
</gene>
<protein>
    <submittedName>
        <fullName evidence="2">Uncharacterized protein</fullName>
    </submittedName>
</protein>
<feature type="transmembrane region" description="Helical" evidence="1">
    <location>
        <begin position="52"/>
        <end position="75"/>
    </location>
</feature>
<feature type="transmembrane region" description="Helical" evidence="1">
    <location>
        <begin position="116"/>
        <end position="133"/>
    </location>
</feature>
<evidence type="ECO:0000313" key="2">
    <source>
        <dbReference type="EMBL" id="CAA9395251.1"/>
    </source>
</evidence>
<feature type="transmembrane region" description="Helical" evidence="1">
    <location>
        <begin position="80"/>
        <end position="96"/>
    </location>
</feature>
<dbReference type="AlphaFoldDB" id="A0A6J4NVW3"/>
<evidence type="ECO:0000256" key="1">
    <source>
        <dbReference type="SAM" id="Phobius"/>
    </source>
</evidence>